<evidence type="ECO:0000313" key="3">
    <source>
        <dbReference type="EMBL" id="MFD2574488.1"/>
    </source>
</evidence>
<dbReference type="SUPFAM" id="SSF81296">
    <property type="entry name" value="E set domains"/>
    <property type="match status" value="1"/>
</dbReference>
<dbReference type="NCBIfam" id="TIGR04183">
    <property type="entry name" value="Por_Secre_tail"/>
    <property type="match status" value="1"/>
</dbReference>
<organism evidence="3 4">
    <name type="scientific">Spirosoma soli</name>
    <dbReference type="NCBI Taxonomy" id="1770529"/>
    <lineage>
        <taxon>Bacteria</taxon>
        <taxon>Pseudomonadati</taxon>
        <taxon>Bacteroidota</taxon>
        <taxon>Cytophagia</taxon>
        <taxon>Cytophagales</taxon>
        <taxon>Cytophagaceae</taxon>
        <taxon>Spirosoma</taxon>
    </lineage>
</organism>
<dbReference type="InterPro" id="IPR026444">
    <property type="entry name" value="Secre_tail"/>
</dbReference>
<dbReference type="Gene3D" id="2.60.40.10">
    <property type="entry name" value="Immunoglobulins"/>
    <property type="match status" value="1"/>
</dbReference>
<proteinExistence type="inferred from homology"/>
<evidence type="ECO:0000259" key="2">
    <source>
        <dbReference type="SMART" id="SM00642"/>
    </source>
</evidence>
<accession>A0ABW5MBM6</accession>
<dbReference type="SUPFAM" id="SSF51445">
    <property type="entry name" value="(Trans)glycosidases"/>
    <property type="match status" value="1"/>
</dbReference>
<dbReference type="InterPro" id="IPR013783">
    <property type="entry name" value="Ig-like_fold"/>
</dbReference>
<dbReference type="SMART" id="SM00642">
    <property type="entry name" value="Aamy"/>
    <property type="match status" value="1"/>
</dbReference>
<comment type="similarity">
    <text evidence="1">Belongs to the glycosyl hydrolase 13 family.</text>
</comment>
<evidence type="ECO:0000256" key="1">
    <source>
        <dbReference type="ARBA" id="ARBA00008061"/>
    </source>
</evidence>
<keyword evidence="4" id="KW-1185">Reference proteome</keyword>
<dbReference type="PANTHER" id="PTHR43002">
    <property type="entry name" value="GLYCOGEN DEBRANCHING ENZYME"/>
    <property type="match status" value="1"/>
</dbReference>
<reference evidence="4" key="1">
    <citation type="journal article" date="2019" name="Int. J. Syst. Evol. Microbiol.">
        <title>The Global Catalogue of Microorganisms (GCM) 10K type strain sequencing project: providing services to taxonomists for standard genome sequencing and annotation.</title>
        <authorList>
            <consortium name="The Broad Institute Genomics Platform"/>
            <consortium name="The Broad Institute Genome Sequencing Center for Infectious Disease"/>
            <person name="Wu L."/>
            <person name="Ma J."/>
        </authorList>
    </citation>
    <scope>NUCLEOTIDE SEQUENCE [LARGE SCALE GENOMIC DNA]</scope>
    <source>
        <strain evidence="4">KCTC 42805</strain>
    </source>
</reference>
<comment type="caution">
    <text evidence="3">The sequence shown here is derived from an EMBL/GenBank/DDBJ whole genome shotgun (WGS) entry which is preliminary data.</text>
</comment>
<feature type="domain" description="Glycosyl hydrolase family 13 catalytic" evidence="2">
    <location>
        <begin position="402"/>
        <end position="765"/>
    </location>
</feature>
<dbReference type="Gene3D" id="3.20.20.80">
    <property type="entry name" value="Glycosidases"/>
    <property type="match status" value="1"/>
</dbReference>
<gene>
    <name evidence="3" type="ORF">ACFSUS_27885</name>
</gene>
<dbReference type="Pfam" id="PF18962">
    <property type="entry name" value="Por_Secre_tail"/>
    <property type="match status" value="1"/>
</dbReference>
<dbReference type="RefSeq" id="WP_381528253.1">
    <property type="nucleotide sequence ID" value="NZ_JBHULN010000029.1"/>
</dbReference>
<dbReference type="InterPro" id="IPR017853">
    <property type="entry name" value="GH"/>
</dbReference>
<dbReference type="CDD" id="cd11350">
    <property type="entry name" value="AmyAc_4"/>
    <property type="match status" value="1"/>
</dbReference>
<dbReference type="EMBL" id="JBHULN010000029">
    <property type="protein sequence ID" value="MFD2574488.1"/>
    <property type="molecule type" value="Genomic_DNA"/>
</dbReference>
<dbReference type="Proteomes" id="UP001597469">
    <property type="component" value="Unassembled WGS sequence"/>
</dbReference>
<dbReference type="GO" id="GO:0016787">
    <property type="term" value="F:hydrolase activity"/>
    <property type="evidence" value="ECO:0007669"/>
    <property type="project" value="UniProtKB-KW"/>
</dbReference>
<dbReference type="InterPro" id="IPR014756">
    <property type="entry name" value="Ig_E-set"/>
</dbReference>
<dbReference type="InterPro" id="IPR006047">
    <property type="entry name" value="GH13_cat_dom"/>
</dbReference>
<keyword evidence="3" id="KW-0378">Hydrolase</keyword>
<dbReference type="Pfam" id="PF00128">
    <property type="entry name" value="Alpha-amylase"/>
    <property type="match status" value="1"/>
</dbReference>
<sequence length="959" mass="106982">MQTLYQLLFLCCYLSGAIYGQTGTLPIVTTQPAFPTADAEVTLIFDLAQSKDSRVKGLLGKTDDVYLWSGAGSTATGNAFEFQPAGQTNFNAPYASGKMTSLGNDKWQIKLVPRTYFNVPAPTPIRRLGVLLKSGDGKAQTEDLFVTIYDNRLNLVRLKPTQRSFFIKVNESIPIQAVSSASTTNFRLLVDEQLVLDSTIVTTAGPDTLNYAVSANGPAGTQRRVILQAKAGQETVADTFFYSIAPTPTIAELPTGLRDGINYTAATRGDVGRVTLVLYAPKKQFVHLLGEFNNWTIDPAYLMKRTPDGNRYWLELSGLSTAETAFQYLVDGTIAVADPYADKILDRNNDKFISATTYPRLKAFPEKAQGNTVSVFQPGQVPFVFQTASFQRPAVNTMVVYELLVRDFVQNRSYQTLTDSLAYLKRLGINTIELMPVTEFSGNDSWGYNPIFYFAPDKAYGTKDALKRFIDAAHKQGIAVVMDMVLNQADYEFPYVKMYWAGDRPSADNPYFNQQATHPFSVFFDFNHESPDTKAFVDRVCKYWLQEYKVDGFRFDLSKGFTQKNTGNDVAAWSAYDASRVAIWKRIYDQIRTVDPTAYVILEHFADNQEEKELADYGMLLWGNHNGDFRGATRNAQGDFSGLSYQKRNFQQPNLIGYAESHDEERLVYDLRTNGVTEGSYNVKSLPTALDRAKLAAAFLLTTPGPKMIWQFGELGYDLSINTCSDGTTITNDCRTAAKPVRWEYYQDAQRQKLYKVYSELIKLKTTVPAFASTDFTTDFANPVKRLTLRSSSGTVFLIGNFDVRPQTVNLGAPSAGKWYDYFSGQELTVADNNQPIILEPGAFHLFTTSQLPKPEAGLIPVAALPNLVTAVDDPIHGQLSVSPNPVDHQTLVDVNSSYRGVVEFTVRDATGRAVRVVRAQKTANQLKQTLDLQSVSPGIYFLRIQQGDWQQTLKVVKR</sequence>
<protein>
    <submittedName>
        <fullName evidence="3">Alpha-amylase family glycosyl hydrolase</fullName>
    </submittedName>
</protein>
<evidence type="ECO:0000313" key="4">
    <source>
        <dbReference type="Proteomes" id="UP001597469"/>
    </source>
</evidence>
<name>A0ABW5MBM6_9BACT</name>